<evidence type="ECO:0000313" key="4">
    <source>
        <dbReference type="Proteomes" id="UP000179266"/>
    </source>
</evidence>
<dbReference type="InterPro" id="IPR050952">
    <property type="entry name" value="TRIM-NHL_E3_ligases"/>
</dbReference>
<dbReference type="Proteomes" id="UP000179266">
    <property type="component" value="Unassembled WGS sequence"/>
</dbReference>
<comment type="caution">
    <text evidence="3">The sequence shown here is derived from an EMBL/GenBank/DDBJ whole genome shotgun (WGS) entry which is preliminary data.</text>
</comment>
<evidence type="ECO:0000256" key="1">
    <source>
        <dbReference type="ARBA" id="ARBA00022737"/>
    </source>
</evidence>
<keyword evidence="1" id="KW-0677">Repeat</keyword>
<dbReference type="InterPro" id="IPR011042">
    <property type="entry name" value="6-blade_b-propeller_TolB-like"/>
</dbReference>
<dbReference type="PANTHER" id="PTHR24104">
    <property type="entry name" value="E3 UBIQUITIN-PROTEIN LIGASE NHLRC1-RELATED"/>
    <property type="match status" value="1"/>
</dbReference>
<name>A0A1F7RV22_9BACT</name>
<reference evidence="3 4" key="1">
    <citation type="journal article" date="2016" name="Nat. Commun.">
        <title>Thousands of microbial genomes shed light on interconnected biogeochemical processes in an aquifer system.</title>
        <authorList>
            <person name="Anantharaman K."/>
            <person name="Brown C.T."/>
            <person name="Hug L.A."/>
            <person name="Sharon I."/>
            <person name="Castelle C.J."/>
            <person name="Probst A.J."/>
            <person name="Thomas B.C."/>
            <person name="Singh A."/>
            <person name="Wilkins M.J."/>
            <person name="Karaoz U."/>
            <person name="Brodie E.L."/>
            <person name="Williams K.H."/>
            <person name="Hubbard S.S."/>
            <person name="Banfield J.F."/>
        </authorList>
    </citation>
    <scope>NUCLEOTIDE SEQUENCE [LARGE SCALE GENOMIC DNA]</scope>
</reference>
<accession>A0A1F7RV22</accession>
<dbReference type="AlphaFoldDB" id="A0A1F7RV22"/>
<evidence type="ECO:0000313" key="3">
    <source>
        <dbReference type="EMBL" id="OGL45271.1"/>
    </source>
</evidence>
<evidence type="ECO:0008006" key="5">
    <source>
        <dbReference type="Google" id="ProtNLM"/>
    </source>
</evidence>
<dbReference type="PROSITE" id="PS51125">
    <property type="entry name" value="NHL"/>
    <property type="match status" value="1"/>
</dbReference>
<sequence>MKIRGIFSVIIGLWISGSGYTQNSCLMSETIHWKMRNDYYHCIFKIRNKNISAGDAFLQVSFQLNHENSRKLFKFIDHVKAELCNEIDSTMIPLEKNKLNNRLLIWPLNFPIERVKYFHIYAKIDSFVPPPSAVCSIWIDTSFTRQKLNHDIIDKKITNDHLELDLNNSGLIGIGNLDRYKIEGDSSLELTLFGRDFKEDDKKRLLHYKNDRIKIEIFKDVSCSIKYKFNILDDKTTISHTDEKGKLRIVIQYKKLNLVESNSFGKEGFEPDQIKHPVGIQYTDKSSLLVCDSDNYCVKEFHTDGSFIRQIGSHIEVGGFFKKPFDVIIHRGKIYVSDRDLNRIVCLNIDAQFERILCAGQVIAPLYLAAYGEMLFVSEENGHIKKIDLKTHTLKDIQPIITNPRSGGMTVFKKKLYVCQTDGIGIYELNGKFIDRISVSKPRNLIILDGYLVVISETNMIKIFNPSYNKIETITNTKTGSFDEPTDLYCEKDQIWITDYFNNKIYSFKIQWK</sequence>
<dbReference type="SUPFAM" id="SSF101898">
    <property type="entry name" value="NHL repeat"/>
    <property type="match status" value="1"/>
</dbReference>
<protein>
    <recommendedName>
        <fullName evidence="5">SMP-30/Gluconolactonase/LRE-like region domain-containing protein</fullName>
    </recommendedName>
</protein>
<gene>
    <name evidence="3" type="ORF">A2161_10630</name>
</gene>
<proteinExistence type="predicted"/>
<organism evidence="3 4">
    <name type="scientific">Candidatus Schekmanbacteria bacterium RBG_13_48_7</name>
    <dbReference type="NCBI Taxonomy" id="1817878"/>
    <lineage>
        <taxon>Bacteria</taxon>
        <taxon>Candidatus Schekmaniibacteriota</taxon>
    </lineage>
</organism>
<dbReference type="EMBL" id="MGDD01000186">
    <property type="protein sequence ID" value="OGL45271.1"/>
    <property type="molecule type" value="Genomic_DNA"/>
</dbReference>
<evidence type="ECO:0000256" key="2">
    <source>
        <dbReference type="PROSITE-ProRule" id="PRU00504"/>
    </source>
</evidence>
<dbReference type="InterPro" id="IPR001258">
    <property type="entry name" value="NHL_repeat"/>
</dbReference>
<dbReference type="Gene3D" id="2.120.10.30">
    <property type="entry name" value="TolB, C-terminal domain"/>
    <property type="match status" value="2"/>
</dbReference>
<feature type="repeat" description="NHL" evidence="2">
    <location>
        <begin position="261"/>
        <end position="304"/>
    </location>
</feature>